<dbReference type="InterPro" id="IPR046960">
    <property type="entry name" value="PPR_At4g14850-like_plant"/>
</dbReference>
<dbReference type="Gene3D" id="1.25.40.10">
    <property type="entry name" value="Tetratricopeptide repeat domain"/>
    <property type="match status" value="1"/>
</dbReference>
<keyword evidence="1" id="KW-0677">Repeat</keyword>
<evidence type="ECO:0000256" key="2">
    <source>
        <dbReference type="PROSITE-ProRule" id="PRU00708"/>
    </source>
</evidence>
<evidence type="ECO:0000313" key="4">
    <source>
        <dbReference type="Proteomes" id="UP000265520"/>
    </source>
</evidence>
<dbReference type="Proteomes" id="UP000265520">
    <property type="component" value="Unassembled WGS sequence"/>
</dbReference>
<reference evidence="3 4" key="1">
    <citation type="journal article" date="2018" name="Front. Plant Sci.">
        <title>Red Clover (Trifolium pratense) and Zigzag Clover (T. medium) - A Picture of Genomic Similarities and Differences.</title>
        <authorList>
            <person name="Dluhosova J."/>
            <person name="Istvanek J."/>
            <person name="Nedelnik J."/>
            <person name="Repkova J."/>
        </authorList>
    </citation>
    <scope>NUCLEOTIDE SEQUENCE [LARGE SCALE GENOMIC DNA]</scope>
    <source>
        <strain evidence="4">cv. 10/8</strain>
        <tissue evidence="3">Leaf</tissue>
    </source>
</reference>
<feature type="repeat" description="PPR" evidence="2">
    <location>
        <begin position="15"/>
        <end position="49"/>
    </location>
</feature>
<comment type="caution">
    <text evidence="3">The sequence shown here is derived from an EMBL/GenBank/DDBJ whole genome shotgun (WGS) entry which is preliminary data.</text>
</comment>
<dbReference type="InterPro" id="IPR002885">
    <property type="entry name" value="PPR_rpt"/>
</dbReference>
<evidence type="ECO:0000256" key="1">
    <source>
        <dbReference type="ARBA" id="ARBA00022737"/>
    </source>
</evidence>
<feature type="non-terminal residue" evidence="3">
    <location>
        <position position="58"/>
    </location>
</feature>
<dbReference type="InterPro" id="IPR011990">
    <property type="entry name" value="TPR-like_helical_dom_sf"/>
</dbReference>
<dbReference type="EMBL" id="LXQA011381231">
    <property type="protein sequence ID" value="MCI95252.1"/>
    <property type="molecule type" value="Genomic_DNA"/>
</dbReference>
<dbReference type="NCBIfam" id="TIGR00756">
    <property type="entry name" value="PPR"/>
    <property type="match status" value="1"/>
</dbReference>
<name>A0A392W6B7_9FABA</name>
<proteinExistence type="predicted"/>
<dbReference type="PROSITE" id="PS51375">
    <property type="entry name" value="PPR"/>
    <property type="match status" value="1"/>
</dbReference>
<dbReference type="AlphaFoldDB" id="A0A392W6B7"/>
<dbReference type="GO" id="GO:0009451">
    <property type="term" value="P:RNA modification"/>
    <property type="evidence" value="ECO:0007669"/>
    <property type="project" value="InterPro"/>
</dbReference>
<dbReference type="GO" id="GO:0003723">
    <property type="term" value="F:RNA binding"/>
    <property type="evidence" value="ECO:0007669"/>
    <property type="project" value="InterPro"/>
</dbReference>
<sequence length="58" mass="6707">MVVARELFDKMPNRDTMSWNAMLNGYAANGDVELFEKLFDEMPERNVYSWNGLIGGYV</sequence>
<evidence type="ECO:0000313" key="3">
    <source>
        <dbReference type="EMBL" id="MCI95252.1"/>
    </source>
</evidence>
<accession>A0A392W6B7</accession>
<dbReference type="PANTHER" id="PTHR47926">
    <property type="entry name" value="PENTATRICOPEPTIDE REPEAT-CONTAINING PROTEIN"/>
    <property type="match status" value="1"/>
</dbReference>
<organism evidence="3 4">
    <name type="scientific">Trifolium medium</name>
    <dbReference type="NCBI Taxonomy" id="97028"/>
    <lineage>
        <taxon>Eukaryota</taxon>
        <taxon>Viridiplantae</taxon>
        <taxon>Streptophyta</taxon>
        <taxon>Embryophyta</taxon>
        <taxon>Tracheophyta</taxon>
        <taxon>Spermatophyta</taxon>
        <taxon>Magnoliopsida</taxon>
        <taxon>eudicotyledons</taxon>
        <taxon>Gunneridae</taxon>
        <taxon>Pentapetalae</taxon>
        <taxon>rosids</taxon>
        <taxon>fabids</taxon>
        <taxon>Fabales</taxon>
        <taxon>Fabaceae</taxon>
        <taxon>Papilionoideae</taxon>
        <taxon>50 kb inversion clade</taxon>
        <taxon>NPAAA clade</taxon>
        <taxon>Hologalegina</taxon>
        <taxon>IRL clade</taxon>
        <taxon>Trifolieae</taxon>
        <taxon>Trifolium</taxon>
    </lineage>
</organism>
<keyword evidence="4" id="KW-1185">Reference proteome</keyword>
<protein>
    <submittedName>
        <fullName evidence="3">Pentatricopeptide repeat-containing protein</fullName>
    </submittedName>
</protein>
<dbReference type="Pfam" id="PF13041">
    <property type="entry name" value="PPR_2"/>
    <property type="match status" value="1"/>
</dbReference>